<gene>
    <name evidence="2" type="ORF">B0T14DRAFT_508476</name>
</gene>
<dbReference type="Proteomes" id="UP001175000">
    <property type="component" value="Unassembled WGS sequence"/>
</dbReference>
<evidence type="ECO:0000313" key="2">
    <source>
        <dbReference type="EMBL" id="KAK0634151.1"/>
    </source>
</evidence>
<feature type="region of interest" description="Disordered" evidence="1">
    <location>
        <begin position="1"/>
        <end position="29"/>
    </location>
</feature>
<dbReference type="AlphaFoldDB" id="A0AA39XIC9"/>
<feature type="compositionally biased region" description="Polar residues" evidence="1">
    <location>
        <begin position="430"/>
        <end position="451"/>
    </location>
</feature>
<keyword evidence="3" id="KW-1185">Reference proteome</keyword>
<feature type="compositionally biased region" description="Basic and acidic residues" evidence="1">
    <location>
        <begin position="457"/>
        <end position="477"/>
    </location>
</feature>
<feature type="compositionally biased region" description="Polar residues" evidence="1">
    <location>
        <begin position="863"/>
        <end position="874"/>
    </location>
</feature>
<accession>A0AA39XIC9</accession>
<feature type="compositionally biased region" description="Polar residues" evidence="1">
    <location>
        <begin position="1"/>
        <end position="12"/>
    </location>
</feature>
<evidence type="ECO:0008006" key="4">
    <source>
        <dbReference type="Google" id="ProtNLM"/>
    </source>
</evidence>
<protein>
    <recommendedName>
        <fullName evidence="4">C2H2-type domain-containing protein</fullName>
    </recommendedName>
</protein>
<proteinExistence type="predicted"/>
<sequence>MSSVEATKSASQRFPRAGESGSCSGSDLKSGREGLKRVLTTNGAPQPLACPFRKRHPLRFNIRDASSCCRPFNTISDVIHHLIVSHSRMSDKEAIDPEDGIGFAMVASLYDRASKDRDSNAGSGWSSMYQAIFPKDLDMPSPYYTEIIEHFDYYAAQEVSFNIFAGYLKESIDVQQLNSNPLDYIMGALKHFVETTFQYCASLAPNRPIASGFTKDRASPSDFENFVDPGRGKREESMEGKWAHFPKNVEIVEKSEISKREKPPHAEPGTTTKAEPLDDPPQVTRYTIKAESGAGSENSSVLASPSHVAVVDLTDVESFISSTPGDPEHPAGAHRDTRELIADSSASALTNASESPTPNLIEGVAEWQLREILNHSCHSILGADLDSIANSRLLYDTLIDLADEFAGDLIRVATTCIDATDATASEGRNDNSASSTYLGSDPSGPSSGNMSSRKHFGGRDSGGKDENGDGSGKRDWQSIKSSTSSKAKAAGVRLPCPFRMMYPGTFNVRTHYSCSMTYFPTIGRLKDHLREHHKRQDGAEVLCPRCFTGFRTREELHRHHSQADIICQPSKFDPKVGLHGEAINLLRGRDRAGQSHLAQWREICNIIFQDDRTVPPPEYHAVMEHFEFVEELIRSFPDLLRCLHLVVSEDDAWAIQEFGAQAASIFTELYCLGADHSRLKLAWQSRLPTVIGSAPYSLELQNLGSHCLQLLKRFADNSRSTTYENDGSRGNGGRRSRRAANPPDRLQLAPPISRSSPRDIFESGPSLSLHQDEHEERVAKRPRLLPALGPVRQPPVLGPARRPPAHVLQQSRQLRADLQSSTPPSIRPANQPPHSSGYASLPKTLPAATKPTSHFLGGPSNEAGETSMENTEQPTPHEHPALFSAMQDFHVPFGPFIASPNSGGLHDCLFEHWDMDPNPSEGDGWLS</sequence>
<dbReference type="PANTHER" id="PTHR38166">
    <property type="entry name" value="C2H2-TYPE DOMAIN-CONTAINING PROTEIN-RELATED"/>
    <property type="match status" value="1"/>
</dbReference>
<reference evidence="2" key="1">
    <citation type="submission" date="2023-06" db="EMBL/GenBank/DDBJ databases">
        <title>Genome-scale phylogeny and comparative genomics of the fungal order Sordariales.</title>
        <authorList>
            <consortium name="Lawrence Berkeley National Laboratory"/>
            <person name="Hensen N."/>
            <person name="Bonometti L."/>
            <person name="Westerberg I."/>
            <person name="Brannstrom I.O."/>
            <person name="Guillou S."/>
            <person name="Cros-Aarteil S."/>
            <person name="Calhoun S."/>
            <person name="Haridas S."/>
            <person name="Kuo A."/>
            <person name="Mondo S."/>
            <person name="Pangilinan J."/>
            <person name="Riley R."/>
            <person name="Labutti K."/>
            <person name="Andreopoulos B."/>
            <person name="Lipzen A."/>
            <person name="Chen C."/>
            <person name="Yanf M."/>
            <person name="Daum C."/>
            <person name="Ng V."/>
            <person name="Clum A."/>
            <person name="Steindorff A."/>
            <person name="Ohm R."/>
            <person name="Martin F."/>
            <person name="Silar P."/>
            <person name="Natvig D."/>
            <person name="Lalanne C."/>
            <person name="Gautier V."/>
            <person name="Ament-Velasquez S.L."/>
            <person name="Kruys A."/>
            <person name="Hutchinson M.I."/>
            <person name="Powell A.J."/>
            <person name="Barry K."/>
            <person name="Miller A.N."/>
            <person name="Grigoriev I.V."/>
            <person name="Debuchy R."/>
            <person name="Gladieux P."/>
            <person name="Thoren M.H."/>
            <person name="Johannesson H."/>
        </authorList>
    </citation>
    <scope>NUCLEOTIDE SEQUENCE</scope>
    <source>
        <strain evidence="2">CBS 606.72</strain>
    </source>
</reference>
<feature type="compositionally biased region" description="Basic and acidic residues" evidence="1">
    <location>
        <begin position="255"/>
        <end position="265"/>
    </location>
</feature>
<evidence type="ECO:0000313" key="3">
    <source>
        <dbReference type="Proteomes" id="UP001175000"/>
    </source>
</evidence>
<organism evidence="2 3">
    <name type="scientific">Immersiella caudata</name>
    <dbReference type="NCBI Taxonomy" id="314043"/>
    <lineage>
        <taxon>Eukaryota</taxon>
        <taxon>Fungi</taxon>
        <taxon>Dikarya</taxon>
        <taxon>Ascomycota</taxon>
        <taxon>Pezizomycotina</taxon>
        <taxon>Sordariomycetes</taxon>
        <taxon>Sordariomycetidae</taxon>
        <taxon>Sordariales</taxon>
        <taxon>Lasiosphaeriaceae</taxon>
        <taxon>Immersiella</taxon>
    </lineage>
</organism>
<feature type="compositionally biased region" description="Basic and acidic residues" evidence="1">
    <location>
        <begin position="770"/>
        <end position="779"/>
    </location>
</feature>
<dbReference type="EMBL" id="JAULSU010000001">
    <property type="protein sequence ID" value="KAK0634151.1"/>
    <property type="molecule type" value="Genomic_DNA"/>
</dbReference>
<feature type="region of interest" description="Disordered" evidence="1">
    <location>
        <begin position="423"/>
        <end position="484"/>
    </location>
</feature>
<feature type="region of interest" description="Disordered" evidence="1">
    <location>
        <begin position="719"/>
        <end position="879"/>
    </location>
</feature>
<feature type="compositionally biased region" description="Polar residues" evidence="1">
    <location>
        <begin position="808"/>
        <end position="824"/>
    </location>
</feature>
<dbReference type="PANTHER" id="PTHR38166:SF1">
    <property type="entry name" value="C2H2-TYPE DOMAIN-CONTAINING PROTEIN"/>
    <property type="match status" value="1"/>
</dbReference>
<name>A0AA39XIC9_9PEZI</name>
<feature type="region of interest" description="Disordered" evidence="1">
    <location>
        <begin position="255"/>
        <end position="282"/>
    </location>
</feature>
<comment type="caution">
    <text evidence="2">The sequence shown here is derived from an EMBL/GenBank/DDBJ whole genome shotgun (WGS) entry which is preliminary data.</text>
</comment>
<evidence type="ECO:0000256" key="1">
    <source>
        <dbReference type="SAM" id="MobiDB-lite"/>
    </source>
</evidence>